<protein>
    <submittedName>
        <fullName evidence="1">Protein EMBRYO SAC DEVELOPMENT ARREST 3ic</fullName>
    </submittedName>
</protein>
<reference evidence="1" key="1">
    <citation type="submission" date="2018-02" db="EMBL/GenBank/DDBJ databases">
        <title>Rhizophora mucronata_Transcriptome.</title>
        <authorList>
            <person name="Meera S.P."/>
            <person name="Sreeshan A."/>
            <person name="Augustine A."/>
        </authorList>
    </citation>
    <scope>NUCLEOTIDE SEQUENCE</scope>
    <source>
        <tissue evidence="1">Leaf</tissue>
    </source>
</reference>
<proteinExistence type="predicted"/>
<sequence length="28" mass="3133">MDLPFVYSRMKIANSVIPAAHINISGTW</sequence>
<organism evidence="1">
    <name type="scientific">Rhizophora mucronata</name>
    <name type="common">Asiatic mangrove</name>
    <dbReference type="NCBI Taxonomy" id="61149"/>
    <lineage>
        <taxon>Eukaryota</taxon>
        <taxon>Viridiplantae</taxon>
        <taxon>Streptophyta</taxon>
        <taxon>Embryophyta</taxon>
        <taxon>Tracheophyta</taxon>
        <taxon>Spermatophyta</taxon>
        <taxon>Magnoliopsida</taxon>
        <taxon>eudicotyledons</taxon>
        <taxon>Gunneridae</taxon>
        <taxon>Pentapetalae</taxon>
        <taxon>rosids</taxon>
        <taxon>fabids</taxon>
        <taxon>Malpighiales</taxon>
        <taxon>Rhizophoraceae</taxon>
        <taxon>Rhizophora</taxon>
    </lineage>
</organism>
<accession>A0A2P2JP44</accession>
<dbReference type="AlphaFoldDB" id="A0A2P2JP44"/>
<dbReference type="EMBL" id="GGEC01014764">
    <property type="protein sequence ID" value="MBW95247.1"/>
    <property type="molecule type" value="Transcribed_RNA"/>
</dbReference>
<evidence type="ECO:0000313" key="1">
    <source>
        <dbReference type="EMBL" id="MBW95247.1"/>
    </source>
</evidence>
<name>A0A2P2JP44_RHIMU</name>